<dbReference type="NCBIfam" id="TIGR01727">
    <property type="entry name" value="oligo_HPY"/>
    <property type="match status" value="1"/>
</dbReference>
<dbReference type="InterPro" id="IPR050319">
    <property type="entry name" value="ABC_transp_ATP-bind"/>
</dbReference>
<dbReference type="PROSITE" id="PS00211">
    <property type="entry name" value="ABC_TRANSPORTER_1"/>
    <property type="match status" value="1"/>
</dbReference>
<evidence type="ECO:0000256" key="2">
    <source>
        <dbReference type="ARBA" id="ARBA00022448"/>
    </source>
</evidence>
<reference evidence="6 7" key="1">
    <citation type="submission" date="2024-09" db="EMBL/GenBank/DDBJ databases">
        <authorList>
            <person name="Sun Q."/>
            <person name="Mori K."/>
        </authorList>
    </citation>
    <scope>NUCLEOTIDE SEQUENCE [LARGE SCALE GENOMIC DNA]</scope>
    <source>
        <strain evidence="6 7">KCTC 23076</strain>
    </source>
</reference>
<gene>
    <name evidence="6" type="ORF">ACFFGH_19915</name>
</gene>
<sequence length="321" mass="35377">MMLEVTGLRHEFATPRGPLHAVRGVDLRVRPGETLAIVGESGSGKSTTARAIARLIEPTDGSVLLDGEDLLKANNRRMFDLRRRIQFVFQDPYSSLDPRRTIRQAIREPLDVHRVGTRRERDQKVAELLQLVGLSTEYQHSLPSALSGGQRQRVAIARALALEPEFVICDEAVSALDVSIQAQVLNLIRDLQERLGVGFIFITHDLAVVSEIADYVAVMYLGRVVETGTREEVLGNPQHPYTQALLSAAPGLRSLTERIVLQGESPSALNPPSGCAFRLRCPRAQGLCERDDPVLAPVWTGGTQLAACHFPGELTLEERTR</sequence>
<dbReference type="SMART" id="SM00382">
    <property type="entry name" value="AAA"/>
    <property type="match status" value="1"/>
</dbReference>
<dbReference type="PANTHER" id="PTHR43776:SF7">
    <property type="entry name" value="D,D-DIPEPTIDE TRANSPORT ATP-BINDING PROTEIN DDPF-RELATED"/>
    <property type="match status" value="1"/>
</dbReference>
<feature type="domain" description="ABC transporter" evidence="5">
    <location>
        <begin position="3"/>
        <end position="246"/>
    </location>
</feature>
<dbReference type="GO" id="GO:0005524">
    <property type="term" value="F:ATP binding"/>
    <property type="evidence" value="ECO:0007669"/>
    <property type="project" value="UniProtKB-KW"/>
</dbReference>
<dbReference type="PROSITE" id="PS50893">
    <property type="entry name" value="ABC_TRANSPORTER_2"/>
    <property type="match status" value="1"/>
</dbReference>
<comment type="similarity">
    <text evidence="1">Belongs to the ABC transporter superfamily.</text>
</comment>
<evidence type="ECO:0000256" key="3">
    <source>
        <dbReference type="ARBA" id="ARBA00022741"/>
    </source>
</evidence>
<dbReference type="Gene3D" id="3.40.50.300">
    <property type="entry name" value="P-loop containing nucleotide triphosphate hydrolases"/>
    <property type="match status" value="1"/>
</dbReference>
<dbReference type="Proteomes" id="UP001589896">
    <property type="component" value="Unassembled WGS sequence"/>
</dbReference>
<evidence type="ECO:0000313" key="7">
    <source>
        <dbReference type="Proteomes" id="UP001589896"/>
    </source>
</evidence>
<dbReference type="InterPro" id="IPR003439">
    <property type="entry name" value="ABC_transporter-like_ATP-bd"/>
</dbReference>
<evidence type="ECO:0000259" key="5">
    <source>
        <dbReference type="PROSITE" id="PS50893"/>
    </source>
</evidence>
<dbReference type="PANTHER" id="PTHR43776">
    <property type="entry name" value="TRANSPORT ATP-BINDING PROTEIN"/>
    <property type="match status" value="1"/>
</dbReference>
<dbReference type="InterPro" id="IPR003593">
    <property type="entry name" value="AAA+_ATPase"/>
</dbReference>
<dbReference type="Pfam" id="PF08352">
    <property type="entry name" value="oligo_HPY"/>
    <property type="match status" value="1"/>
</dbReference>
<evidence type="ECO:0000256" key="4">
    <source>
        <dbReference type="ARBA" id="ARBA00022840"/>
    </source>
</evidence>
<dbReference type="EMBL" id="JBHLTG010000005">
    <property type="protein sequence ID" value="MFC0680108.1"/>
    <property type="molecule type" value="Genomic_DNA"/>
</dbReference>
<evidence type="ECO:0000256" key="1">
    <source>
        <dbReference type="ARBA" id="ARBA00005417"/>
    </source>
</evidence>
<dbReference type="RefSeq" id="WP_386671551.1">
    <property type="nucleotide sequence ID" value="NZ_JBHLTG010000005.1"/>
</dbReference>
<accession>A0ABV6RW11</accession>
<dbReference type="Pfam" id="PF00005">
    <property type="entry name" value="ABC_tran"/>
    <property type="match status" value="1"/>
</dbReference>
<keyword evidence="2" id="KW-0813">Transport</keyword>
<name>A0ABV6RW11_9GAMM</name>
<comment type="caution">
    <text evidence="6">The sequence shown here is derived from an EMBL/GenBank/DDBJ whole genome shotgun (WGS) entry which is preliminary data.</text>
</comment>
<evidence type="ECO:0000313" key="6">
    <source>
        <dbReference type="EMBL" id="MFC0680108.1"/>
    </source>
</evidence>
<dbReference type="InterPro" id="IPR027417">
    <property type="entry name" value="P-loop_NTPase"/>
</dbReference>
<dbReference type="CDD" id="cd03257">
    <property type="entry name" value="ABC_NikE_OppD_transporters"/>
    <property type="match status" value="1"/>
</dbReference>
<dbReference type="InterPro" id="IPR013563">
    <property type="entry name" value="Oligopep_ABC_C"/>
</dbReference>
<keyword evidence="3" id="KW-0547">Nucleotide-binding</keyword>
<protein>
    <submittedName>
        <fullName evidence="6">ABC transporter ATP-binding protein</fullName>
    </submittedName>
</protein>
<keyword evidence="4 6" id="KW-0067">ATP-binding</keyword>
<proteinExistence type="inferred from homology"/>
<organism evidence="6 7">
    <name type="scientific">Lysobacter korlensis</name>
    <dbReference type="NCBI Taxonomy" id="553636"/>
    <lineage>
        <taxon>Bacteria</taxon>
        <taxon>Pseudomonadati</taxon>
        <taxon>Pseudomonadota</taxon>
        <taxon>Gammaproteobacteria</taxon>
        <taxon>Lysobacterales</taxon>
        <taxon>Lysobacteraceae</taxon>
        <taxon>Lysobacter</taxon>
    </lineage>
</organism>
<dbReference type="SUPFAM" id="SSF52540">
    <property type="entry name" value="P-loop containing nucleoside triphosphate hydrolases"/>
    <property type="match status" value="1"/>
</dbReference>
<keyword evidence="7" id="KW-1185">Reference proteome</keyword>
<dbReference type="InterPro" id="IPR017871">
    <property type="entry name" value="ABC_transporter-like_CS"/>
</dbReference>